<evidence type="ECO:0000313" key="2">
    <source>
        <dbReference type="EMBL" id="PSJ40811.1"/>
    </source>
</evidence>
<evidence type="ECO:0000313" key="3">
    <source>
        <dbReference type="Proteomes" id="UP000241167"/>
    </source>
</evidence>
<dbReference type="Proteomes" id="UP000241167">
    <property type="component" value="Unassembled WGS sequence"/>
</dbReference>
<accession>A0A2P7QS73</accession>
<dbReference type="RefSeq" id="WP_106512964.1">
    <property type="nucleotide sequence ID" value="NZ_PXYI01000003.1"/>
</dbReference>
<protein>
    <submittedName>
        <fullName evidence="2">Uncharacterized protein</fullName>
    </submittedName>
</protein>
<dbReference type="AlphaFoldDB" id="A0A2P7QS73"/>
<gene>
    <name evidence="2" type="ORF">C7I55_11005</name>
</gene>
<name>A0A2P7QS73_9SPHN</name>
<dbReference type="OrthoDB" id="7595967at2"/>
<feature type="transmembrane region" description="Helical" evidence="1">
    <location>
        <begin position="38"/>
        <end position="56"/>
    </location>
</feature>
<organism evidence="2 3">
    <name type="scientific">Allosphingosinicella deserti</name>
    <dbReference type="NCBI Taxonomy" id="2116704"/>
    <lineage>
        <taxon>Bacteria</taxon>
        <taxon>Pseudomonadati</taxon>
        <taxon>Pseudomonadota</taxon>
        <taxon>Alphaproteobacteria</taxon>
        <taxon>Sphingomonadales</taxon>
        <taxon>Sphingomonadaceae</taxon>
        <taxon>Allosphingosinicella</taxon>
    </lineage>
</organism>
<evidence type="ECO:0000256" key="1">
    <source>
        <dbReference type="SAM" id="Phobius"/>
    </source>
</evidence>
<keyword evidence="3" id="KW-1185">Reference proteome</keyword>
<keyword evidence="1" id="KW-1133">Transmembrane helix</keyword>
<dbReference type="EMBL" id="PXYI01000003">
    <property type="protein sequence ID" value="PSJ40811.1"/>
    <property type="molecule type" value="Genomic_DNA"/>
</dbReference>
<proteinExistence type="predicted"/>
<comment type="caution">
    <text evidence="2">The sequence shown here is derived from an EMBL/GenBank/DDBJ whole genome shotgun (WGS) entry which is preliminary data.</text>
</comment>
<sequence length="68" mass="7402">MNNAVDQVVTGLALLMMPFIGLAAAAHEAEDGSSGESALIAIASAVIMIQLARHFWHVHRAWRLHRAR</sequence>
<keyword evidence="1" id="KW-0472">Membrane</keyword>
<feature type="transmembrane region" description="Helical" evidence="1">
    <location>
        <begin position="7"/>
        <end position="26"/>
    </location>
</feature>
<reference evidence="2 3" key="1">
    <citation type="submission" date="2018-03" db="EMBL/GenBank/DDBJ databases">
        <title>The draft genome of Sphingosinicella sp. GL-C-18.</title>
        <authorList>
            <person name="Liu L."/>
            <person name="Li L."/>
            <person name="Liang L."/>
            <person name="Zhang X."/>
            <person name="Wang T."/>
        </authorList>
    </citation>
    <scope>NUCLEOTIDE SEQUENCE [LARGE SCALE GENOMIC DNA]</scope>
    <source>
        <strain evidence="2 3">GL-C-18</strain>
    </source>
</reference>
<keyword evidence="1" id="KW-0812">Transmembrane</keyword>